<evidence type="ECO:0000256" key="2">
    <source>
        <dbReference type="SAM" id="SignalP"/>
    </source>
</evidence>
<dbReference type="Proteomes" id="UP000253729">
    <property type="component" value="Unassembled WGS sequence"/>
</dbReference>
<evidence type="ECO:0000313" key="3">
    <source>
        <dbReference type="EMBL" id="RDH30696.1"/>
    </source>
</evidence>
<feature type="chain" id="PRO_5017835362" description="PPPDE domain-containing protein" evidence="2">
    <location>
        <begin position="16"/>
        <end position="307"/>
    </location>
</feature>
<evidence type="ECO:0000256" key="1">
    <source>
        <dbReference type="SAM" id="MobiDB-lite"/>
    </source>
</evidence>
<dbReference type="RefSeq" id="XP_026623718.1">
    <property type="nucleotide sequence ID" value="XM_026772022.1"/>
</dbReference>
<feature type="signal peptide" evidence="2">
    <location>
        <begin position="1"/>
        <end position="15"/>
    </location>
</feature>
<dbReference type="AlphaFoldDB" id="A0A3F3PWK7"/>
<evidence type="ECO:0000313" key="4">
    <source>
        <dbReference type="Proteomes" id="UP000253729"/>
    </source>
</evidence>
<dbReference type="STRING" id="1341132.A0A3F3PWK7"/>
<reference evidence="3 4" key="1">
    <citation type="submission" date="2018-07" db="EMBL/GenBank/DDBJ databases">
        <title>The genomes of Aspergillus section Nigri reveals drivers in fungal speciation.</title>
        <authorList>
            <consortium name="DOE Joint Genome Institute"/>
            <person name="Vesth T.C."/>
            <person name="Nybo J."/>
            <person name="Theobald S."/>
            <person name="Brandl J."/>
            <person name="Frisvad J.C."/>
            <person name="Nielsen K.F."/>
            <person name="Lyhne E.K."/>
            <person name="Kogle M.E."/>
            <person name="Kuo A."/>
            <person name="Riley R."/>
            <person name="Clum A."/>
            <person name="Nolan M."/>
            <person name="Lipzen A."/>
            <person name="Salamov A."/>
            <person name="Henrissat B."/>
            <person name="Wiebenga A."/>
            <person name="De vries R.P."/>
            <person name="Grigoriev I.V."/>
            <person name="Mortensen U.H."/>
            <person name="Andersen M.R."/>
            <person name="Baker S.E."/>
        </authorList>
    </citation>
    <scope>NUCLEOTIDE SEQUENCE [LARGE SCALE GENOMIC DNA]</scope>
    <source>
        <strain evidence="3 4">CBS 139.54b</strain>
    </source>
</reference>
<name>A0A3F3PWK7_9EURO</name>
<accession>A0A3F3PWK7</accession>
<dbReference type="GeneID" id="38140378"/>
<feature type="region of interest" description="Disordered" evidence="1">
    <location>
        <begin position="229"/>
        <end position="258"/>
    </location>
</feature>
<keyword evidence="4" id="KW-1185">Reference proteome</keyword>
<gene>
    <name evidence="3" type="ORF">BDQ94DRAFT_172772</name>
</gene>
<protein>
    <recommendedName>
        <fullName evidence="5">PPPDE domain-containing protein</fullName>
    </recommendedName>
</protein>
<evidence type="ECO:0008006" key="5">
    <source>
        <dbReference type="Google" id="ProtNLM"/>
    </source>
</evidence>
<dbReference type="EMBL" id="KZ852059">
    <property type="protein sequence ID" value="RDH30696.1"/>
    <property type="molecule type" value="Genomic_DNA"/>
</dbReference>
<keyword evidence="2" id="KW-0732">Signal</keyword>
<sequence length="307" mass="34000">MTLSWALTFLTPCSGRGGYTKPQGTFEPQPVPAYQANRQRQNKSIIPDGPSSISADSRDMYLVTRILGGAALNGMVGEVGKHSMNFLKANTALGIAFASNNAPDPTQHWGVLVGDYVHQLGLDNGYNYYTNERYGNYAGWTKYHIGVTRFNDIAIRNAGKNSIILFPALTISFTSWHKSLLSKLIIFTGMNVMNEIPEVYHLTENNCQHVATRLLDKVLRDGRKRLKGINGRFMSDDSPSTESSDQIPPPIDHSEGREGEYISVNDKDNLVAYVYDDEAHTKKLVEAVHVMVTNTKTMKVEPPASSS</sequence>
<feature type="compositionally biased region" description="Polar residues" evidence="1">
    <location>
        <begin position="237"/>
        <end position="246"/>
    </location>
</feature>
<proteinExistence type="predicted"/>
<organism evidence="3 4">
    <name type="scientific">Aspergillus welwitschiae</name>
    <dbReference type="NCBI Taxonomy" id="1341132"/>
    <lineage>
        <taxon>Eukaryota</taxon>
        <taxon>Fungi</taxon>
        <taxon>Dikarya</taxon>
        <taxon>Ascomycota</taxon>
        <taxon>Pezizomycotina</taxon>
        <taxon>Eurotiomycetes</taxon>
        <taxon>Eurotiomycetidae</taxon>
        <taxon>Eurotiales</taxon>
        <taxon>Aspergillaceae</taxon>
        <taxon>Aspergillus</taxon>
        <taxon>Aspergillus subgen. Circumdati</taxon>
    </lineage>
</organism>